<keyword evidence="5" id="KW-1185">Reference proteome</keyword>
<dbReference type="InterPro" id="IPR039329">
    <property type="entry name" value="SIAE"/>
</dbReference>
<gene>
    <name evidence="4" type="ORF">GS398_04340</name>
</gene>
<evidence type="ECO:0000256" key="1">
    <source>
        <dbReference type="ARBA" id="ARBA00022801"/>
    </source>
</evidence>
<evidence type="ECO:0000313" key="4">
    <source>
        <dbReference type="EMBL" id="MXV14517.1"/>
    </source>
</evidence>
<dbReference type="EMBL" id="WVHS01000001">
    <property type="protein sequence ID" value="MXV14517.1"/>
    <property type="molecule type" value="Genomic_DNA"/>
</dbReference>
<dbReference type="InterPro" id="IPR005181">
    <property type="entry name" value="SASA"/>
</dbReference>
<sequence>MHSLSFRSLCLRTILFAVATGFIPVSVAAKIRLPALVGNNMVLQRELPAPVWGWAEPGDTVSISFRGRAYKTIAAANGKWVTRLQTSKAGGPFEMVIRTRQEEVVINNVLVGDVWLCSGQSNMVLDFNNSRVKALYADDIAASANSQVRQILVNRTYSSFPQQNFKSAGWKEAGPANLAAFSAAAYFFATKLYQKYHVPIGLINSSVGGTVAEAWTSEQGLRKLPQFANDLAFLKDTIALRRKIEASKTAIDEWDKLVREKDKGSDSSPGKSMPHPGFWKPSDFEGNYGVVYFQNEINIPAGFTGDAKLFLGQIDDADITWFNGTKVGESTNRDAVRNYVVPAALIKPGINSLTVRVLNYNGTGGFFPGKSLSIEIGGNLLLLNDEWKYKDGFVTKNVRPGNYGPNNLPSALYNAMIAPLVPYGIKGMLWYQGEYNASRAAEYRQLLPALVTDWRTAWGQGDFPVVIQQLPNFKSPRDNPADSEWAELREAQAKTVASLPDMALSVAIDIGEADDIHPVNKKDVGYRMALAAQKIAYHQPGTVTAGPEFQKMNIRGERIELAFGQGGGLTTTDGKAPTNFAIAGADRKFVWASAKIKGKKVIVWSPDVKQPVSVRYAWADNPGGCNLVNREGLPASPFRTDDWPGMTEGKLYQPGK</sequence>
<reference evidence="4 5" key="1">
    <citation type="submission" date="2019-11" db="EMBL/GenBank/DDBJ databases">
        <title>Pedobacter sp. HMF7056 Genome sequencing and assembly.</title>
        <authorList>
            <person name="Kang H."/>
            <person name="Kim H."/>
            <person name="Joh K."/>
        </authorList>
    </citation>
    <scope>NUCLEOTIDE SEQUENCE [LARGE SCALE GENOMIC DNA]</scope>
    <source>
        <strain evidence="4 5">HMF7056</strain>
    </source>
</reference>
<dbReference type="PANTHER" id="PTHR22901:SF0">
    <property type="entry name" value="SIALATE O-ACETYLESTERASE"/>
    <property type="match status" value="1"/>
</dbReference>
<dbReference type="GO" id="GO:0005975">
    <property type="term" value="P:carbohydrate metabolic process"/>
    <property type="evidence" value="ECO:0007669"/>
    <property type="project" value="TreeGrafter"/>
</dbReference>
<protein>
    <submittedName>
        <fullName evidence="4">Sialate O-acetylesterase</fullName>
    </submittedName>
</protein>
<dbReference type="RefSeq" id="WP_160905483.1">
    <property type="nucleotide sequence ID" value="NZ_WVHS01000001.1"/>
</dbReference>
<dbReference type="Gene3D" id="3.40.50.1110">
    <property type="entry name" value="SGNH hydrolase"/>
    <property type="match status" value="2"/>
</dbReference>
<dbReference type="PANTHER" id="PTHR22901">
    <property type="entry name" value="SIALATE O-ACETYLESTERASE"/>
    <property type="match status" value="1"/>
</dbReference>
<dbReference type="Proteomes" id="UP000451233">
    <property type="component" value="Unassembled WGS sequence"/>
</dbReference>
<feature type="domain" description="Sialate O-acetylesterase" evidence="3">
    <location>
        <begin position="412"/>
        <end position="529"/>
    </location>
</feature>
<evidence type="ECO:0000259" key="3">
    <source>
        <dbReference type="Pfam" id="PF03629"/>
    </source>
</evidence>
<dbReference type="Pfam" id="PF03629">
    <property type="entry name" value="SASA"/>
    <property type="match status" value="1"/>
</dbReference>
<evidence type="ECO:0000256" key="2">
    <source>
        <dbReference type="SAM" id="MobiDB-lite"/>
    </source>
</evidence>
<accession>A0A7K1XUN7</accession>
<dbReference type="GO" id="GO:0001681">
    <property type="term" value="F:sialate O-acetylesterase activity"/>
    <property type="evidence" value="ECO:0007669"/>
    <property type="project" value="InterPro"/>
</dbReference>
<dbReference type="SUPFAM" id="SSF49785">
    <property type="entry name" value="Galactose-binding domain-like"/>
    <property type="match status" value="1"/>
</dbReference>
<keyword evidence="1" id="KW-0378">Hydrolase</keyword>
<dbReference type="InterPro" id="IPR008979">
    <property type="entry name" value="Galactose-bd-like_sf"/>
</dbReference>
<name>A0A7K1XUN7_9SPHI</name>
<dbReference type="InterPro" id="IPR036514">
    <property type="entry name" value="SGNH_hydro_sf"/>
</dbReference>
<comment type="caution">
    <text evidence="4">The sequence shown here is derived from an EMBL/GenBank/DDBJ whole genome shotgun (WGS) entry which is preliminary data.</text>
</comment>
<proteinExistence type="predicted"/>
<feature type="region of interest" description="Disordered" evidence="2">
    <location>
        <begin position="632"/>
        <end position="656"/>
    </location>
</feature>
<evidence type="ECO:0000313" key="5">
    <source>
        <dbReference type="Proteomes" id="UP000451233"/>
    </source>
</evidence>
<dbReference type="SUPFAM" id="SSF52266">
    <property type="entry name" value="SGNH hydrolase"/>
    <property type="match status" value="1"/>
</dbReference>
<dbReference type="AlphaFoldDB" id="A0A7K1XUN7"/>
<organism evidence="4 5">
    <name type="scientific">Hufsiella ginkgonis</name>
    <dbReference type="NCBI Taxonomy" id="2695274"/>
    <lineage>
        <taxon>Bacteria</taxon>
        <taxon>Pseudomonadati</taxon>
        <taxon>Bacteroidota</taxon>
        <taxon>Sphingobacteriia</taxon>
        <taxon>Sphingobacteriales</taxon>
        <taxon>Sphingobacteriaceae</taxon>
        <taxon>Hufsiella</taxon>
    </lineage>
</organism>